<dbReference type="GO" id="GO:0006508">
    <property type="term" value="P:proteolysis"/>
    <property type="evidence" value="ECO:0007669"/>
    <property type="project" value="InterPro"/>
</dbReference>
<reference evidence="2 3" key="1">
    <citation type="submission" date="2016-03" db="EMBL/GenBank/DDBJ databases">
        <title>Acetic acid bacteria sequencing.</title>
        <authorList>
            <person name="Brandt J."/>
            <person name="Jakob F."/>
            <person name="Vogel R.F."/>
        </authorList>
    </citation>
    <scope>NUCLEOTIDE SEQUENCE [LARGE SCALE GENOMIC DNA]</scope>
    <source>
        <strain evidence="2 3">TMW2.1153</strain>
    </source>
</reference>
<proteinExistence type="predicted"/>
<dbReference type="InterPro" id="IPR029058">
    <property type="entry name" value="AB_hydrolase_fold"/>
</dbReference>
<name>A0A1U9KIL8_ACEAC</name>
<dbReference type="STRING" id="435.A0U92_13575"/>
<organism evidence="2 3">
    <name type="scientific">Acetobacter aceti</name>
    <dbReference type="NCBI Taxonomy" id="435"/>
    <lineage>
        <taxon>Bacteria</taxon>
        <taxon>Pseudomonadati</taxon>
        <taxon>Pseudomonadota</taxon>
        <taxon>Alphaproteobacteria</taxon>
        <taxon>Acetobacterales</taxon>
        <taxon>Acetobacteraceae</taxon>
        <taxon>Acetobacter</taxon>
        <taxon>Acetobacter subgen. Acetobacter</taxon>
    </lineage>
</organism>
<dbReference type="SUPFAM" id="SSF82171">
    <property type="entry name" value="DPP6 N-terminal domain-like"/>
    <property type="match status" value="1"/>
</dbReference>
<evidence type="ECO:0000313" key="2">
    <source>
        <dbReference type="EMBL" id="AQS85633.1"/>
    </source>
</evidence>
<dbReference type="InterPro" id="IPR050585">
    <property type="entry name" value="Xaa-Pro_dipeptidyl-ppase/CocE"/>
</dbReference>
<dbReference type="InterPro" id="IPR001375">
    <property type="entry name" value="Peptidase_S9_cat"/>
</dbReference>
<protein>
    <submittedName>
        <fullName evidence="2">Peptidase S9</fullName>
    </submittedName>
</protein>
<dbReference type="OrthoDB" id="1094230at2"/>
<dbReference type="InterPro" id="IPR011042">
    <property type="entry name" value="6-blade_b-propeller_TolB-like"/>
</dbReference>
<evidence type="ECO:0000259" key="1">
    <source>
        <dbReference type="Pfam" id="PF00326"/>
    </source>
</evidence>
<dbReference type="GO" id="GO:0008236">
    <property type="term" value="F:serine-type peptidase activity"/>
    <property type="evidence" value="ECO:0007669"/>
    <property type="project" value="InterPro"/>
</dbReference>
<sequence>MEVFVPHQPVPCGTWPSPVTASLTAGRTVTLSGVAVSDETVLWLERRPSEKGRTALVAWRQGTESCDVTPPGLDVATRVHEYGGGAFAVAGRVVVVSNRRDGGVYAFDLDDDTAEPRCLALSGGLRYASFAFAPDGQRVYAVREDHRGEGEPVNTLVAISLHGSLEGASEAIIAQGADFYSTPTPSPDGKQLAWIEWDHPAMPWTSSRLCVMRLDDPNSRTVLAGGNGSASGKPESLTEPQWADDHTLFAISDRGGWWTVWRFALSSGEAEPVCKVEAEIGQPHWVFGQRSYSLLADGRILALAVKAGQTQMLLLTPCAGAGYEVTPVSLGLPEQCPLAFGDQFAWLDGSPDRASAVVVGAPGQSPHVLRAATVLPFGQDDIAQPESVRFPLADGAEGQAFFYPPASAQCCVPEGELPPMIVTAHGGPTARASEGFSFKVQWWTSRGFAVLDVNYSGSTGFGRAYRERLDGQWGVRDVEDCIAAASHMAASGRVDPKRIVIRGSSAGGLTVLSALASSDIFAAGTSLYGVTDLRTLAEETHKFEARYLDSLVGPWPEAEAVYRARSPLFMADRIHVPVLFLQGLDDAVVPPEQARSMVAALKRNGVVCPLVEFEGEGHGFRGEETLQRAFQIELAFYGRVFGFVPADVQLSVEDEAALDGAFGPVA</sequence>
<dbReference type="Gene3D" id="2.120.10.30">
    <property type="entry name" value="TolB, C-terminal domain"/>
    <property type="match status" value="1"/>
</dbReference>
<keyword evidence="3" id="KW-1185">Reference proteome</keyword>
<dbReference type="EMBL" id="CP014692">
    <property type="protein sequence ID" value="AQS85633.1"/>
    <property type="molecule type" value="Genomic_DNA"/>
</dbReference>
<dbReference type="PANTHER" id="PTHR43056">
    <property type="entry name" value="PEPTIDASE S9 PROLYL OLIGOPEPTIDASE"/>
    <property type="match status" value="1"/>
</dbReference>
<dbReference type="Pfam" id="PF00326">
    <property type="entry name" value="Peptidase_S9"/>
    <property type="match status" value="1"/>
</dbReference>
<dbReference type="SUPFAM" id="SSF53474">
    <property type="entry name" value="alpha/beta-Hydrolases"/>
    <property type="match status" value="1"/>
</dbReference>
<feature type="domain" description="Peptidase S9 prolyl oligopeptidase catalytic" evidence="1">
    <location>
        <begin position="436"/>
        <end position="642"/>
    </location>
</feature>
<dbReference type="Gene3D" id="3.40.50.1820">
    <property type="entry name" value="alpha/beta hydrolase"/>
    <property type="match status" value="1"/>
</dbReference>
<accession>A0A1U9KIL8</accession>
<dbReference type="Proteomes" id="UP000188937">
    <property type="component" value="Chromosome"/>
</dbReference>
<dbReference type="PANTHER" id="PTHR43056:SF5">
    <property type="entry name" value="PEPTIDASE S9 PROLYL OLIGOPEPTIDASE CATALYTIC DOMAIN-CONTAINING PROTEIN"/>
    <property type="match status" value="1"/>
</dbReference>
<dbReference type="AlphaFoldDB" id="A0A1U9KIL8"/>
<gene>
    <name evidence="2" type="ORF">A0U92_13575</name>
</gene>
<dbReference type="KEGG" id="aace:A0U92_13575"/>
<evidence type="ECO:0000313" key="3">
    <source>
        <dbReference type="Proteomes" id="UP000188937"/>
    </source>
</evidence>